<dbReference type="Pfam" id="PF04986">
    <property type="entry name" value="Y2_Tnp"/>
    <property type="match status" value="1"/>
</dbReference>
<dbReference type="Proteomes" id="UP000679220">
    <property type="component" value="Unassembled WGS sequence"/>
</dbReference>
<dbReference type="GO" id="GO:0006313">
    <property type="term" value="P:DNA transposition"/>
    <property type="evidence" value="ECO:0007669"/>
    <property type="project" value="InterPro"/>
</dbReference>
<feature type="non-terminal residue" evidence="2">
    <location>
        <position position="1"/>
    </location>
</feature>
<dbReference type="RefSeq" id="WP_212193446.1">
    <property type="nucleotide sequence ID" value="NZ_JAGTAR010000119.1"/>
</dbReference>
<organism evidence="2 3">
    <name type="scientific">Carboxylicivirga sediminis</name>
    <dbReference type="NCBI Taxonomy" id="2006564"/>
    <lineage>
        <taxon>Bacteria</taxon>
        <taxon>Pseudomonadati</taxon>
        <taxon>Bacteroidota</taxon>
        <taxon>Bacteroidia</taxon>
        <taxon>Marinilabiliales</taxon>
        <taxon>Marinilabiliaceae</taxon>
        <taxon>Carboxylicivirga</taxon>
    </lineage>
</organism>
<evidence type="ECO:0000313" key="3">
    <source>
        <dbReference type="Proteomes" id="UP000679220"/>
    </source>
</evidence>
<feature type="non-terminal residue" evidence="2">
    <location>
        <position position="127"/>
    </location>
</feature>
<comment type="caution">
    <text evidence="2">The sequence shown here is derived from an EMBL/GenBank/DDBJ whole genome shotgun (WGS) entry which is preliminary data.</text>
</comment>
<evidence type="ECO:0000313" key="2">
    <source>
        <dbReference type="EMBL" id="MBR8538429.1"/>
    </source>
</evidence>
<keyword evidence="3" id="KW-1185">Reference proteome</keyword>
<dbReference type="EMBL" id="JAGTAR010000119">
    <property type="protein sequence ID" value="MBR8538429.1"/>
    <property type="molecule type" value="Genomic_DNA"/>
</dbReference>
<dbReference type="GO" id="GO:0003677">
    <property type="term" value="F:DNA binding"/>
    <property type="evidence" value="ECO:0007669"/>
    <property type="project" value="InterPro"/>
</dbReference>
<sequence>GRYTHKVAISNHRLRSIDLHSVSFTAKDYRKGGQKHVITLTHQEFIRRLSLHILPKGFVRIRHYGILASSLKQTVRELVEQQIGKATIKQRPPIKHRVCYTCGKGQLVTLITFDARGPPPLELLPHL</sequence>
<dbReference type="PANTHER" id="PTHR37023:SF1">
    <property type="entry name" value="ISSOD25 TRANSPOSASE TNPA_ISSOD25"/>
    <property type="match status" value="1"/>
</dbReference>
<dbReference type="AlphaFoldDB" id="A0A941FD61"/>
<proteinExistence type="predicted"/>
<accession>A0A941FD61</accession>
<dbReference type="PANTHER" id="PTHR37023">
    <property type="entry name" value="TRANSPOSASE"/>
    <property type="match status" value="1"/>
</dbReference>
<evidence type="ECO:0000259" key="1">
    <source>
        <dbReference type="Pfam" id="PF04986"/>
    </source>
</evidence>
<dbReference type="InterPro" id="IPR007069">
    <property type="entry name" value="Transposase_32"/>
</dbReference>
<feature type="domain" description="Transposase IS801/IS1294" evidence="1">
    <location>
        <begin position="1"/>
        <end position="70"/>
    </location>
</feature>
<reference evidence="2" key="1">
    <citation type="journal article" date="2018" name="Int. J. Syst. Evol. Microbiol.">
        <title>Carboxylicivirga sediminis sp. nov., isolated from coastal sediment.</title>
        <authorList>
            <person name="Wang F.Q."/>
            <person name="Ren L.H."/>
            <person name="Zou R.J."/>
            <person name="Sun Y.Z."/>
            <person name="Liu X.J."/>
            <person name="Jiang F."/>
            <person name="Liu L.J."/>
        </authorList>
    </citation>
    <scope>NUCLEOTIDE SEQUENCE</scope>
    <source>
        <strain evidence="2">JR1</strain>
    </source>
</reference>
<protein>
    <submittedName>
        <fullName evidence="2">Transposase</fullName>
    </submittedName>
</protein>
<dbReference type="GO" id="GO:0004803">
    <property type="term" value="F:transposase activity"/>
    <property type="evidence" value="ECO:0007669"/>
    <property type="project" value="InterPro"/>
</dbReference>
<name>A0A941FD61_9BACT</name>
<reference evidence="2" key="2">
    <citation type="submission" date="2021-04" db="EMBL/GenBank/DDBJ databases">
        <authorList>
            <person name="Zhang T."/>
            <person name="Zhang Y."/>
            <person name="Lu D."/>
            <person name="Zuo D."/>
            <person name="Du Z."/>
        </authorList>
    </citation>
    <scope>NUCLEOTIDE SEQUENCE</scope>
    <source>
        <strain evidence="2">JR1</strain>
    </source>
</reference>
<gene>
    <name evidence="2" type="ORF">KDU71_22895</name>
</gene>